<proteinExistence type="predicted"/>
<comment type="caution">
    <text evidence="2">The sequence shown here is derived from an EMBL/GenBank/DDBJ whole genome shotgun (WGS) entry which is preliminary data.</text>
</comment>
<name>A0A9N9HJE0_9GLOM</name>
<feature type="coiled-coil region" evidence="1">
    <location>
        <begin position="35"/>
        <end position="69"/>
    </location>
</feature>
<reference evidence="2" key="1">
    <citation type="submission" date="2021-06" db="EMBL/GenBank/DDBJ databases">
        <authorList>
            <person name="Kallberg Y."/>
            <person name="Tangrot J."/>
            <person name="Rosling A."/>
        </authorList>
    </citation>
    <scope>NUCLEOTIDE SEQUENCE</scope>
    <source>
        <strain evidence="2">MT106</strain>
    </source>
</reference>
<sequence length="175" mass="19622">MLKQKLELLTKEFTTLKTKITTKLQSQQQTITENNAKLTESNRKLETTLKENSENEKVLEQLLKEFQELNFPQPLFQACSAWLSLVLDPQKVPCLTIDFGLKPLVLHSIFSSLLIGLPSKNFLQSSSYRMLATKDINCSLSAALAISVRSSSLSTILRPLLLSIHGFPSSSKKRA</sequence>
<keyword evidence="3" id="KW-1185">Reference proteome</keyword>
<keyword evidence="1" id="KW-0175">Coiled coil</keyword>
<dbReference type="AlphaFoldDB" id="A0A9N9HJE0"/>
<dbReference type="Proteomes" id="UP000789831">
    <property type="component" value="Unassembled WGS sequence"/>
</dbReference>
<evidence type="ECO:0000313" key="2">
    <source>
        <dbReference type="EMBL" id="CAG8678569.1"/>
    </source>
</evidence>
<dbReference type="EMBL" id="CAJVPL010009531">
    <property type="protein sequence ID" value="CAG8678569.1"/>
    <property type="molecule type" value="Genomic_DNA"/>
</dbReference>
<feature type="non-terminal residue" evidence="2">
    <location>
        <position position="175"/>
    </location>
</feature>
<organism evidence="2 3">
    <name type="scientific">Ambispora gerdemannii</name>
    <dbReference type="NCBI Taxonomy" id="144530"/>
    <lineage>
        <taxon>Eukaryota</taxon>
        <taxon>Fungi</taxon>
        <taxon>Fungi incertae sedis</taxon>
        <taxon>Mucoromycota</taxon>
        <taxon>Glomeromycotina</taxon>
        <taxon>Glomeromycetes</taxon>
        <taxon>Archaeosporales</taxon>
        <taxon>Ambisporaceae</taxon>
        <taxon>Ambispora</taxon>
    </lineage>
</organism>
<accession>A0A9N9HJE0</accession>
<evidence type="ECO:0000256" key="1">
    <source>
        <dbReference type="SAM" id="Coils"/>
    </source>
</evidence>
<evidence type="ECO:0000313" key="3">
    <source>
        <dbReference type="Proteomes" id="UP000789831"/>
    </source>
</evidence>
<protein>
    <submittedName>
        <fullName evidence="2">2132_t:CDS:1</fullName>
    </submittedName>
</protein>
<gene>
    <name evidence="2" type="ORF">AGERDE_LOCUS12569</name>
</gene>